<name>S3BHH1_9BURK</name>
<dbReference type="PATRIC" id="fig|1203554.3.peg.665"/>
<accession>S3BHH1</accession>
<dbReference type="Gene3D" id="3.40.470.10">
    <property type="entry name" value="Uracil-DNA glycosylase-like domain"/>
    <property type="match status" value="1"/>
</dbReference>
<dbReference type="SUPFAM" id="SSF52141">
    <property type="entry name" value="Uracil-DNA glycosylase-like"/>
    <property type="match status" value="1"/>
</dbReference>
<proteinExistence type="predicted"/>
<dbReference type="HOGENOM" id="CLU_094865_0_0_4"/>
<dbReference type="SMART" id="SM00987">
    <property type="entry name" value="UreE_C"/>
    <property type="match status" value="1"/>
</dbReference>
<gene>
    <name evidence="2" type="ORF">HMPREF1476_00675</name>
</gene>
<keyword evidence="3" id="KW-1185">Reference proteome</keyword>
<protein>
    <submittedName>
        <fullName evidence="2">DNA-deoxyinosine glycosylase</fullName>
    </submittedName>
</protein>
<dbReference type="STRING" id="1203554.HMPREF1476_00675"/>
<sequence length="191" mass="21046">MMFMGKTTDDLRLIGFEPVVGTEPRVLILGSMPSEASLAAGCYYAHPRNRFWRVVGECFGFDPTLPYKERLDALEASGAALWDTIESCERTGSLDSAILRPQVNDFPAFFAAHPTIERVCLNGGKAAQMWRRHAVPVLTAHADMLKDLDVRVLPSTSPANARMGLEDLLALWRPALYVQSNVGKTVNKIVA</sequence>
<reference evidence="2 3" key="1">
    <citation type="submission" date="2013-04" db="EMBL/GenBank/DDBJ databases">
        <title>The Genome Sequence of Sutterella wadsworthensis HGA0223.</title>
        <authorList>
            <consortium name="The Broad Institute Genomics Platform"/>
            <person name="Earl A."/>
            <person name="Ward D."/>
            <person name="Feldgarden M."/>
            <person name="Gevers D."/>
            <person name="Schmidt T.M."/>
            <person name="Dover J."/>
            <person name="Dai D."/>
            <person name="Walker B."/>
            <person name="Young S."/>
            <person name="Zeng Q."/>
            <person name="Gargeya S."/>
            <person name="Fitzgerald M."/>
            <person name="Haas B."/>
            <person name="Abouelleil A."/>
            <person name="Allen A.W."/>
            <person name="Alvarado L."/>
            <person name="Arachchi H.M."/>
            <person name="Berlin A.M."/>
            <person name="Chapman S.B."/>
            <person name="Gainer-Dewar J."/>
            <person name="Goldberg J."/>
            <person name="Griggs A."/>
            <person name="Gujja S."/>
            <person name="Hansen M."/>
            <person name="Howarth C."/>
            <person name="Imamovic A."/>
            <person name="Ireland A."/>
            <person name="Larimer J."/>
            <person name="McCowan C."/>
            <person name="Murphy C."/>
            <person name="Pearson M."/>
            <person name="Poon T.W."/>
            <person name="Priest M."/>
            <person name="Roberts A."/>
            <person name="Saif S."/>
            <person name="Shea T."/>
            <person name="Sisk P."/>
            <person name="Sykes S."/>
            <person name="Wortman J."/>
            <person name="Nusbaum C."/>
            <person name="Birren B."/>
        </authorList>
    </citation>
    <scope>NUCLEOTIDE SEQUENCE [LARGE SCALE GENOMIC DNA]</scope>
    <source>
        <strain evidence="2 3">HGA0223</strain>
    </source>
</reference>
<evidence type="ECO:0000313" key="2">
    <source>
        <dbReference type="EMBL" id="EPD99871.1"/>
    </source>
</evidence>
<feature type="domain" description="Uracil-DNA glycosylase-like" evidence="1">
    <location>
        <begin position="17"/>
        <end position="176"/>
    </location>
</feature>
<dbReference type="CDD" id="cd10032">
    <property type="entry name" value="UDG-F6_HDG"/>
    <property type="match status" value="1"/>
</dbReference>
<organism evidence="2 3">
    <name type="scientific">Sutterella wadsworthensis HGA0223</name>
    <dbReference type="NCBI Taxonomy" id="1203554"/>
    <lineage>
        <taxon>Bacteria</taxon>
        <taxon>Pseudomonadati</taxon>
        <taxon>Pseudomonadota</taxon>
        <taxon>Betaproteobacteria</taxon>
        <taxon>Burkholderiales</taxon>
        <taxon>Sutterellaceae</taxon>
        <taxon>Sutterella</taxon>
    </lineage>
</organism>
<evidence type="ECO:0000259" key="1">
    <source>
        <dbReference type="SMART" id="SM00986"/>
    </source>
</evidence>
<comment type="caution">
    <text evidence="2">The sequence shown here is derived from an EMBL/GenBank/DDBJ whole genome shotgun (WGS) entry which is preliminary data.</text>
</comment>
<dbReference type="EMBL" id="ATCF01000012">
    <property type="protein sequence ID" value="EPD99871.1"/>
    <property type="molecule type" value="Genomic_DNA"/>
</dbReference>
<dbReference type="InterPro" id="IPR005122">
    <property type="entry name" value="Uracil-DNA_glycosylase-like"/>
</dbReference>
<dbReference type="NCBIfam" id="TIGR04274">
    <property type="entry name" value="hypoxanDNAglyco"/>
    <property type="match status" value="1"/>
</dbReference>
<dbReference type="InterPro" id="IPR026353">
    <property type="entry name" value="Hypoxan-DNA_Glyclase"/>
</dbReference>
<evidence type="ECO:0000313" key="3">
    <source>
        <dbReference type="Proteomes" id="UP000014400"/>
    </source>
</evidence>
<dbReference type="InterPro" id="IPR036895">
    <property type="entry name" value="Uracil-DNA_glycosylase-like_sf"/>
</dbReference>
<dbReference type="SMART" id="SM00986">
    <property type="entry name" value="UDG"/>
    <property type="match status" value="1"/>
</dbReference>
<dbReference type="eggNOG" id="COG3663">
    <property type="taxonomic scope" value="Bacteria"/>
</dbReference>
<dbReference type="Proteomes" id="UP000014400">
    <property type="component" value="Unassembled WGS sequence"/>
</dbReference>
<dbReference type="AlphaFoldDB" id="S3BHH1"/>
<dbReference type="Pfam" id="PF03167">
    <property type="entry name" value="UDG"/>
    <property type="match status" value="1"/>
</dbReference>